<reference evidence="9" key="1">
    <citation type="submission" date="2022-10" db="EMBL/GenBank/DDBJ databases">
        <title>Gaoshiqiia sediminis gen. nov., sp. nov., isolated from coastal sediment.</title>
        <authorList>
            <person name="Yu W.X."/>
            <person name="Mu D.S."/>
            <person name="Du J.Z."/>
            <person name="Liang Y.Q."/>
        </authorList>
    </citation>
    <scope>NUCLEOTIDE SEQUENCE</scope>
    <source>
        <strain evidence="9">A06</strain>
    </source>
</reference>
<dbReference type="InterPro" id="IPR037278">
    <property type="entry name" value="ARFGAP/RecO"/>
</dbReference>
<name>A0AA41YAS4_9BACT</name>
<comment type="function">
    <text evidence="7">Involved in DNA repair and RecF pathway recombination.</text>
</comment>
<dbReference type="EMBL" id="JAPAAF010000058">
    <property type="protein sequence ID" value="MCW0484871.1"/>
    <property type="molecule type" value="Genomic_DNA"/>
</dbReference>
<evidence type="ECO:0000313" key="9">
    <source>
        <dbReference type="EMBL" id="MCW0484871.1"/>
    </source>
</evidence>
<organism evidence="9 10">
    <name type="scientific">Gaoshiqia sediminis</name>
    <dbReference type="NCBI Taxonomy" id="2986998"/>
    <lineage>
        <taxon>Bacteria</taxon>
        <taxon>Pseudomonadati</taxon>
        <taxon>Bacteroidota</taxon>
        <taxon>Bacteroidia</taxon>
        <taxon>Marinilabiliales</taxon>
        <taxon>Prolixibacteraceae</taxon>
        <taxon>Gaoshiqia</taxon>
    </lineage>
</organism>
<dbReference type="InterPro" id="IPR003717">
    <property type="entry name" value="RecO"/>
</dbReference>
<dbReference type="SUPFAM" id="SSF57863">
    <property type="entry name" value="ArfGap/RecO-like zinc finger"/>
    <property type="match status" value="1"/>
</dbReference>
<evidence type="ECO:0000256" key="4">
    <source>
        <dbReference type="ARBA" id="ARBA00023172"/>
    </source>
</evidence>
<keyword evidence="5 7" id="KW-0234">DNA repair</keyword>
<evidence type="ECO:0000256" key="1">
    <source>
        <dbReference type="ARBA" id="ARBA00007452"/>
    </source>
</evidence>
<sequence>MIEKTKGIFLHYIHYSDSAIIARVYTEKFGQQSYLVNGARSKKSALRINLFQPLFLLDLEVYHKTGRNLQRMKSARLEVPFDHLPFDILKSSQAMFIAEVLMKCLKEEETNPELFEFLFHAACLLDLNQEGTANFLIAFLFKLTRYLGVAPQSPEPGGSRYFDLVSSSFRQHEPPHNQFMDVETTQKFEELFQCDLSEIGKLTFRNRHRTVLLSKLLEYYKIHLDLTGEIKSLAVLKEVLD</sequence>
<protein>
    <recommendedName>
        <fullName evidence="2 7">DNA repair protein RecO</fullName>
    </recommendedName>
    <alternativeName>
        <fullName evidence="6 7">Recombination protein O</fullName>
    </alternativeName>
</protein>
<dbReference type="Proteomes" id="UP001163821">
    <property type="component" value="Unassembled WGS sequence"/>
</dbReference>
<dbReference type="RefSeq" id="WP_282593462.1">
    <property type="nucleotide sequence ID" value="NZ_JAPAAF010000058.1"/>
</dbReference>
<accession>A0AA41YAS4</accession>
<evidence type="ECO:0000256" key="7">
    <source>
        <dbReference type="HAMAP-Rule" id="MF_00201"/>
    </source>
</evidence>
<dbReference type="GO" id="GO:0043590">
    <property type="term" value="C:bacterial nucleoid"/>
    <property type="evidence" value="ECO:0007669"/>
    <property type="project" value="TreeGrafter"/>
</dbReference>
<dbReference type="PANTHER" id="PTHR33991:SF1">
    <property type="entry name" value="DNA REPAIR PROTEIN RECO"/>
    <property type="match status" value="1"/>
</dbReference>
<keyword evidence="4 7" id="KW-0233">DNA recombination</keyword>
<evidence type="ECO:0000256" key="2">
    <source>
        <dbReference type="ARBA" id="ARBA00021310"/>
    </source>
</evidence>
<feature type="domain" description="DNA replication/recombination mediator RecO N-terminal" evidence="8">
    <location>
        <begin position="1"/>
        <end position="77"/>
    </location>
</feature>
<dbReference type="AlphaFoldDB" id="A0AA41YAS4"/>
<proteinExistence type="inferred from homology"/>
<comment type="caution">
    <text evidence="9">The sequence shown here is derived from an EMBL/GenBank/DDBJ whole genome shotgun (WGS) entry which is preliminary data.</text>
</comment>
<evidence type="ECO:0000256" key="6">
    <source>
        <dbReference type="ARBA" id="ARBA00033409"/>
    </source>
</evidence>
<keyword evidence="10" id="KW-1185">Reference proteome</keyword>
<dbReference type="InterPro" id="IPR022572">
    <property type="entry name" value="DNA_rep/recomb_RecO_N"/>
</dbReference>
<dbReference type="InterPro" id="IPR042242">
    <property type="entry name" value="RecO_C"/>
</dbReference>
<gene>
    <name evidence="7 9" type="primary">recO</name>
    <name evidence="9" type="ORF">N2K84_19215</name>
</gene>
<dbReference type="SUPFAM" id="SSF50249">
    <property type="entry name" value="Nucleic acid-binding proteins"/>
    <property type="match status" value="1"/>
</dbReference>
<dbReference type="InterPro" id="IPR012340">
    <property type="entry name" value="NA-bd_OB-fold"/>
</dbReference>
<evidence type="ECO:0000313" key="10">
    <source>
        <dbReference type="Proteomes" id="UP001163821"/>
    </source>
</evidence>
<dbReference type="NCBIfam" id="TIGR00613">
    <property type="entry name" value="reco"/>
    <property type="match status" value="1"/>
</dbReference>
<dbReference type="PANTHER" id="PTHR33991">
    <property type="entry name" value="DNA REPAIR PROTEIN RECO"/>
    <property type="match status" value="1"/>
</dbReference>
<dbReference type="Pfam" id="PF02565">
    <property type="entry name" value="RecO_C"/>
    <property type="match status" value="1"/>
</dbReference>
<comment type="similarity">
    <text evidence="1 7">Belongs to the RecO family.</text>
</comment>
<dbReference type="Gene3D" id="1.20.1440.120">
    <property type="entry name" value="Recombination protein O, C-terminal domain"/>
    <property type="match status" value="1"/>
</dbReference>
<dbReference type="HAMAP" id="MF_00201">
    <property type="entry name" value="RecO"/>
    <property type="match status" value="1"/>
</dbReference>
<evidence type="ECO:0000256" key="5">
    <source>
        <dbReference type="ARBA" id="ARBA00023204"/>
    </source>
</evidence>
<dbReference type="GO" id="GO:0006302">
    <property type="term" value="P:double-strand break repair"/>
    <property type="evidence" value="ECO:0007669"/>
    <property type="project" value="TreeGrafter"/>
</dbReference>
<dbReference type="Gene3D" id="2.40.50.140">
    <property type="entry name" value="Nucleic acid-binding proteins"/>
    <property type="match status" value="1"/>
</dbReference>
<dbReference type="Pfam" id="PF11967">
    <property type="entry name" value="RecO_N"/>
    <property type="match status" value="1"/>
</dbReference>
<dbReference type="GO" id="GO:0006310">
    <property type="term" value="P:DNA recombination"/>
    <property type="evidence" value="ECO:0007669"/>
    <property type="project" value="UniProtKB-UniRule"/>
</dbReference>
<keyword evidence="3 7" id="KW-0227">DNA damage</keyword>
<evidence type="ECO:0000256" key="3">
    <source>
        <dbReference type="ARBA" id="ARBA00022763"/>
    </source>
</evidence>
<evidence type="ECO:0000259" key="8">
    <source>
        <dbReference type="Pfam" id="PF11967"/>
    </source>
</evidence>